<organism evidence="6 7">
    <name type="scientific">Georgenia yuyongxinii</name>
    <dbReference type="NCBI Taxonomy" id="2589797"/>
    <lineage>
        <taxon>Bacteria</taxon>
        <taxon>Bacillati</taxon>
        <taxon>Actinomycetota</taxon>
        <taxon>Actinomycetes</taxon>
        <taxon>Micrococcales</taxon>
        <taxon>Bogoriellaceae</taxon>
        <taxon>Georgenia</taxon>
    </lineage>
</organism>
<feature type="domain" description="Luciferase-like" evidence="5">
    <location>
        <begin position="13"/>
        <end position="333"/>
    </location>
</feature>
<evidence type="ECO:0000256" key="1">
    <source>
        <dbReference type="ARBA" id="ARBA00022630"/>
    </source>
</evidence>
<sequence>MARPIKEARDFKLGTFSSNCSSGLAVTKAPDRWSGSWADNLRLAQIADQAGIDFMLPIARWIGYGGETNFHEGVLDPTVWAGALLAHTKHLSVFSTIHTAFNHPIVVAKQMATVDQVGQGRAGINIVAGWNKPEYDTFGVELPQDHDDRYALAQEWWDVIRKIWTTPGKFDHDGRFFHLRHVEGMPKPYDGVLPVLNAGSSKQGREFAARNADFGFTIVGGPEDGRDIVASMKAQARTDYGREAGVFTLGHVVCRPTRKEADDFLHYYADEEADWSAVDNLMALQGLHAQSFTPEMLATFRARFAAGHGSCPLIGTPDDVADEIQRFHEAGFDGMTLAFFDYAGELEYFAEEVLPRLEARGVRQARDWDREPAGLTV</sequence>
<evidence type="ECO:0000256" key="3">
    <source>
        <dbReference type="ARBA" id="ARBA00023002"/>
    </source>
</evidence>
<dbReference type="PANTHER" id="PTHR42847">
    <property type="entry name" value="ALKANESULFONATE MONOOXYGENASE"/>
    <property type="match status" value="1"/>
</dbReference>
<keyword evidence="3" id="KW-0560">Oxidoreductase</keyword>
<dbReference type="Proteomes" id="UP000318693">
    <property type="component" value="Unassembled WGS sequence"/>
</dbReference>
<dbReference type="SUPFAM" id="SSF51679">
    <property type="entry name" value="Bacterial luciferase-like"/>
    <property type="match status" value="1"/>
</dbReference>
<evidence type="ECO:0000256" key="2">
    <source>
        <dbReference type="ARBA" id="ARBA00022643"/>
    </source>
</evidence>
<keyword evidence="2" id="KW-0288">FMN</keyword>
<dbReference type="Pfam" id="PF00296">
    <property type="entry name" value="Bac_luciferase"/>
    <property type="match status" value="1"/>
</dbReference>
<dbReference type="GO" id="GO:0016705">
    <property type="term" value="F:oxidoreductase activity, acting on paired donors, with incorporation or reduction of molecular oxygen"/>
    <property type="evidence" value="ECO:0007669"/>
    <property type="project" value="InterPro"/>
</dbReference>
<dbReference type="EMBL" id="VJXR01000008">
    <property type="protein sequence ID" value="TRW46587.1"/>
    <property type="molecule type" value="Genomic_DNA"/>
</dbReference>
<name>A0A552WV13_9MICO</name>
<evidence type="ECO:0000256" key="4">
    <source>
        <dbReference type="ARBA" id="ARBA00023033"/>
    </source>
</evidence>
<protein>
    <submittedName>
        <fullName evidence="6">LLM class flavin-dependent oxidoreductase</fullName>
    </submittedName>
</protein>
<reference evidence="6 7" key="1">
    <citation type="submission" date="2019-07" db="EMBL/GenBank/DDBJ databases">
        <title>Georgenia wutianyii sp. nov. and Georgenia *** sp. nov. isolated from plateau pika (Ochotona curzoniae) in the Qinghai-Tibet plateau of China.</title>
        <authorList>
            <person name="Tian Z."/>
        </authorList>
    </citation>
    <scope>NUCLEOTIDE SEQUENCE [LARGE SCALE GENOMIC DNA]</scope>
    <source>
        <strain evidence="6 7">Z446</strain>
    </source>
</reference>
<dbReference type="InterPro" id="IPR036661">
    <property type="entry name" value="Luciferase-like_sf"/>
</dbReference>
<gene>
    <name evidence="6" type="ORF">FJ693_04690</name>
</gene>
<evidence type="ECO:0000313" key="7">
    <source>
        <dbReference type="Proteomes" id="UP000318693"/>
    </source>
</evidence>
<dbReference type="AlphaFoldDB" id="A0A552WV13"/>
<dbReference type="InterPro" id="IPR050172">
    <property type="entry name" value="SsuD_RutA_monooxygenase"/>
</dbReference>
<accession>A0A552WV13</accession>
<keyword evidence="4" id="KW-0503">Monooxygenase</keyword>
<evidence type="ECO:0000259" key="5">
    <source>
        <dbReference type="Pfam" id="PF00296"/>
    </source>
</evidence>
<evidence type="ECO:0000313" key="6">
    <source>
        <dbReference type="EMBL" id="TRW46587.1"/>
    </source>
</evidence>
<dbReference type="PANTHER" id="PTHR42847:SF4">
    <property type="entry name" value="ALKANESULFONATE MONOOXYGENASE-RELATED"/>
    <property type="match status" value="1"/>
</dbReference>
<dbReference type="RefSeq" id="WP_143417366.1">
    <property type="nucleotide sequence ID" value="NZ_VJXR01000008.1"/>
</dbReference>
<keyword evidence="7" id="KW-1185">Reference proteome</keyword>
<keyword evidence="1" id="KW-0285">Flavoprotein</keyword>
<comment type="caution">
    <text evidence="6">The sequence shown here is derived from an EMBL/GenBank/DDBJ whole genome shotgun (WGS) entry which is preliminary data.</text>
</comment>
<dbReference type="GO" id="GO:0004497">
    <property type="term" value="F:monooxygenase activity"/>
    <property type="evidence" value="ECO:0007669"/>
    <property type="project" value="UniProtKB-KW"/>
</dbReference>
<dbReference type="InterPro" id="IPR011251">
    <property type="entry name" value="Luciferase-like_dom"/>
</dbReference>
<dbReference type="Gene3D" id="3.20.20.30">
    <property type="entry name" value="Luciferase-like domain"/>
    <property type="match status" value="1"/>
</dbReference>
<proteinExistence type="predicted"/>